<dbReference type="ChiTaRS" id="TNRC6C">
    <property type="organism name" value="human"/>
</dbReference>
<reference evidence="1" key="1">
    <citation type="journal article" date="2013" name="PLoS ONE">
        <title>Direct detection of alternative open reading frames translation products in human significantly expands the proteome.</title>
        <authorList>
            <person name="Vanderperre B."/>
            <person name="Lucier J.-F."/>
            <person name="Motard J."/>
            <person name="Tremblay G."/>
            <person name="Vanderperre S."/>
            <person name="Wisztorski M."/>
            <person name="Salzet M."/>
            <person name="Boisvert F.-M."/>
            <person name="Roucou X."/>
        </authorList>
    </citation>
    <scope>NUCLEOTIDE SEQUENCE</scope>
</reference>
<accession>L8EB01</accession>
<gene>
    <name evidence="1" type="primary">TNRC6C</name>
</gene>
<protein>
    <submittedName>
        <fullName evidence="1">Alternative protein TNRC6C</fullName>
    </submittedName>
</protein>
<dbReference type="AlphaFoldDB" id="L8EB01"/>
<sequence length="51" mass="5890">MGEATQQWQRVGRSPCRAAGGIWKSWRTCCCLSPVQTSFKIYARRLGQWWG</sequence>
<organism evidence="1">
    <name type="scientific">Homo sapiens</name>
    <name type="common">Human</name>
    <dbReference type="NCBI Taxonomy" id="9606"/>
    <lineage>
        <taxon>Eukaryota</taxon>
        <taxon>Metazoa</taxon>
        <taxon>Chordata</taxon>
        <taxon>Craniata</taxon>
        <taxon>Vertebrata</taxon>
        <taxon>Euteleostomi</taxon>
        <taxon>Mammalia</taxon>
        <taxon>Eutheria</taxon>
        <taxon>Euarchontoglires</taxon>
        <taxon>Primates</taxon>
        <taxon>Haplorrhini</taxon>
        <taxon>Catarrhini</taxon>
        <taxon>Hominidae</taxon>
        <taxon>Homo</taxon>
    </lineage>
</organism>
<dbReference type="EMBL" id="HF584111">
    <property type="protein sequence ID" value="CCQ43608.1"/>
    <property type="molecule type" value="Genomic_DNA"/>
</dbReference>
<name>L8EB01_HUMAN</name>
<evidence type="ECO:0000313" key="1">
    <source>
        <dbReference type="EMBL" id="CCQ43608.1"/>
    </source>
</evidence>
<proteinExistence type="predicted"/>
<dbReference type="OrthoDB" id="5919166at2759"/>